<dbReference type="InterPro" id="IPR050438">
    <property type="entry name" value="LMW_PTPase"/>
</dbReference>
<proteinExistence type="inferred from homology"/>
<dbReference type="RefSeq" id="WP_002464804.1">
    <property type="nucleotide sequence ID" value="NZ_AEUN01000494.1"/>
</dbReference>
<evidence type="ECO:0000256" key="8">
    <source>
        <dbReference type="ARBA" id="ARBA00051722"/>
    </source>
</evidence>
<feature type="active site" description="Nucleophile" evidence="9">
    <location>
        <position position="13"/>
    </location>
</feature>
<evidence type="ECO:0000256" key="10">
    <source>
        <dbReference type="SAM" id="Coils"/>
    </source>
</evidence>
<dbReference type="GO" id="GO:0004725">
    <property type="term" value="F:protein tyrosine phosphatase activity"/>
    <property type="evidence" value="ECO:0007669"/>
    <property type="project" value="UniProtKB-EC"/>
</dbReference>
<gene>
    <name evidence="12" type="ORF">SS7213T_10569</name>
</gene>
<evidence type="ECO:0000256" key="7">
    <source>
        <dbReference type="ARBA" id="ARBA00041820"/>
    </source>
</evidence>
<comment type="catalytic activity">
    <reaction evidence="8">
        <text>O-phospho-L-tyrosyl-[protein] + H2O = L-tyrosyl-[protein] + phosphate</text>
        <dbReference type="Rhea" id="RHEA:10684"/>
        <dbReference type="Rhea" id="RHEA-COMP:10136"/>
        <dbReference type="Rhea" id="RHEA-COMP:20101"/>
        <dbReference type="ChEBI" id="CHEBI:15377"/>
        <dbReference type="ChEBI" id="CHEBI:43474"/>
        <dbReference type="ChEBI" id="CHEBI:46858"/>
        <dbReference type="ChEBI" id="CHEBI:61978"/>
        <dbReference type="EC" id="3.1.3.48"/>
    </reaction>
</comment>
<dbReference type="Pfam" id="PF01451">
    <property type="entry name" value="LMWPc"/>
    <property type="match status" value="1"/>
</dbReference>
<accession>G5JKV2</accession>
<feature type="active site" description="Proton donor" evidence="9">
    <location>
        <position position="111"/>
    </location>
</feature>
<dbReference type="InterPro" id="IPR023485">
    <property type="entry name" value="Ptyr_pPase"/>
</dbReference>
<organism evidence="12 13">
    <name type="scientific">Staphylococcus simiae CCM 7213 = CCUG 51256</name>
    <dbReference type="NCBI Taxonomy" id="911238"/>
    <lineage>
        <taxon>Bacteria</taxon>
        <taxon>Bacillati</taxon>
        <taxon>Bacillota</taxon>
        <taxon>Bacilli</taxon>
        <taxon>Bacillales</taxon>
        <taxon>Staphylococcaceae</taxon>
        <taxon>Staphylococcus</taxon>
    </lineage>
</organism>
<feature type="domain" description="Phosphotyrosine protein phosphatase I" evidence="11">
    <location>
        <begin position="1"/>
        <end position="137"/>
    </location>
</feature>
<keyword evidence="3" id="KW-0378">Hydrolase</keyword>
<dbReference type="PATRIC" id="fig|911238.3.peg.1861"/>
<evidence type="ECO:0000259" key="11">
    <source>
        <dbReference type="SMART" id="SM00226"/>
    </source>
</evidence>
<dbReference type="PANTHER" id="PTHR11717:SF31">
    <property type="entry name" value="LOW MOLECULAR WEIGHT PROTEIN-TYROSINE-PHOSPHATASE ETP-RELATED"/>
    <property type="match status" value="1"/>
</dbReference>
<protein>
    <recommendedName>
        <fullName evidence="6">Low molecular weight protein-tyrosine-phosphatase PtpB</fullName>
        <ecNumber evidence="2">3.1.3.48</ecNumber>
    </recommendedName>
    <alternativeName>
        <fullName evidence="7">Phosphotyrosine phosphatase B</fullName>
    </alternativeName>
</protein>
<reference evidence="12 13" key="1">
    <citation type="journal article" date="2012" name="BMC Genomics">
        <title>Comparative genomic analysis of the genus Staphylococcus including Staphylococcus aureus and its newly described sister species Staphylococcus simiae.</title>
        <authorList>
            <person name="Suzuki H."/>
            <person name="Lefebure T."/>
            <person name="Pavinski Bitar P."/>
            <person name="Stanhope M.J."/>
        </authorList>
    </citation>
    <scope>NUCLEOTIDE SEQUENCE [LARGE SCALE GENOMIC DNA]</scope>
    <source>
        <strain evidence="12 13">CCM 7213</strain>
    </source>
</reference>
<evidence type="ECO:0000313" key="13">
    <source>
        <dbReference type="Proteomes" id="UP000005413"/>
    </source>
</evidence>
<dbReference type="PRINTS" id="PR00719">
    <property type="entry name" value="LMWPTPASE"/>
</dbReference>
<dbReference type="Proteomes" id="UP000005413">
    <property type="component" value="Unassembled WGS sequence"/>
</dbReference>
<sequence>MNIIFVCTGNTCRSPLAESIAQTTMPEHQFESRGIFASDGQNVSMYVEQIIAAHCLSKATRSQQFTIADLDADLILTMSSQHKETIKHQYGNQEHVYTLSEFVNNDYEVHDPFGGDEQTYKETYLQLESLIKDLKEKLTNMNSV</sequence>
<feature type="active site" description="Nucleophile" evidence="9">
    <location>
        <position position="7"/>
    </location>
</feature>
<evidence type="ECO:0000256" key="9">
    <source>
        <dbReference type="PIRSR" id="PIRSR617867-1"/>
    </source>
</evidence>
<keyword evidence="10" id="KW-0175">Coiled coil</keyword>
<comment type="caution">
    <text evidence="12">The sequence shown here is derived from an EMBL/GenBank/DDBJ whole genome shotgun (WGS) entry which is preliminary data.</text>
</comment>
<dbReference type="PANTHER" id="PTHR11717">
    <property type="entry name" value="LOW MOLECULAR WEIGHT PROTEIN TYROSINE PHOSPHATASE"/>
    <property type="match status" value="1"/>
</dbReference>
<dbReference type="AlphaFoldDB" id="G5JKV2"/>
<evidence type="ECO:0000256" key="5">
    <source>
        <dbReference type="ARBA" id="ARBA00037193"/>
    </source>
</evidence>
<dbReference type="EMBL" id="AEUN01000494">
    <property type="protein sequence ID" value="EHJ07157.1"/>
    <property type="molecule type" value="Genomic_DNA"/>
</dbReference>
<evidence type="ECO:0000256" key="1">
    <source>
        <dbReference type="ARBA" id="ARBA00011063"/>
    </source>
</evidence>
<name>G5JKV2_9STAP</name>
<evidence type="ECO:0000256" key="6">
    <source>
        <dbReference type="ARBA" id="ARBA00040312"/>
    </source>
</evidence>
<evidence type="ECO:0000256" key="4">
    <source>
        <dbReference type="ARBA" id="ARBA00022912"/>
    </source>
</evidence>
<dbReference type="CDD" id="cd16344">
    <property type="entry name" value="LMWPAP"/>
    <property type="match status" value="1"/>
</dbReference>
<feature type="coiled-coil region" evidence="10">
    <location>
        <begin position="117"/>
        <end position="144"/>
    </location>
</feature>
<dbReference type="InterPro" id="IPR017867">
    <property type="entry name" value="Tyr_phospatase_low_mol_wt"/>
</dbReference>
<dbReference type="OrthoDB" id="9784339at2"/>
<dbReference type="Gene3D" id="3.40.50.2300">
    <property type="match status" value="1"/>
</dbReference>
<evidence type="ECO:0000256" key="2">
    <source>
        <dbReference type="ARBA" id="ARBA00013064"/>
    </source>
</evidence>
<dbReference type="SMART" id="SM00226">
    <property type="entry name" value="LMWPc"/>
    <property type="match status" value="1"/>
</dbReference>
<dbReference type="InterPro" id="IPR036196">
    <property type="entry name" value="Ptyr_pPase_sf"/>
</dbReference>
<evidence type="ECO:0000313" key="12">
    <source>
        <dbReference type="EMBL" id="EHJ07157.1"/>
    </source>
</evidence>
<evidence type="ECO:0000256" key="3">
    <source>
        <dbReference type="ARBA" id="ARBA00022801"/>
    </source>
</evidence>
<comment type="function">
    <text evidence="5">Dephosphorylates the phosphotyrosine-containing proteins.</text>
</comment>
<keyword evidence="4" id="KW-0904">Protein phosphatase</keyword>
<keyword evidence="13" id="KW-1185">Reference proteome</keyword>
<dbReference type="EC" id="3.1.3.48" evidence="2"/>
<dbReference type="SUPFAM" id="SSF52788">
    <property type="entry name" value="Phosphotyrosine protein phosphatases I"/>
    <property type="match status" value="1"/>
</dbReference>
<comment type="similarity">
    <text evidence="1">Belongs to the low molecular weight phosphotyrosine protein phosphatase family.</text>
</comment>